<sequence length="194" mass="22215">MDSKRVYIAVASPEITLRIKRLLTKRSFTVIGEAVKFNAPTVLDFMEPSLVILQSPHYYHTRYKAVLQNHNVILLEQAFSRLTLWFLQEPSNKISTDTFHLEEALELLLAKFPGADSLIPPQKVFLLAKDKVMRKYALSEPQAHRTLLHTSMCTRLPLLTVSQRVLRGQLEKDVFLPHIGGIPNKKKNNTMKIV</sequence>
<evidence type="ECO:0000313" key="3">
    <source>
        <dbReference type="Proteomes" id="UP000515847"/>
    </source>
</evidence>
<dbReference type="GO" id="GO:0003723">
    <property type="term" value="F:RNA binding"/>
    <property type="evidence" value="ECO:0007669"/>
    <property type="project" value="InterPro"/>
</dbReference>
<reference evidence="2 3" key="1">
    <citation type="journal article" date="2019" name="Front. Microbiol.">
        <title>Thermoanaerosceptrum fracticalcis gen. nov. sp. nov., a Novel Fumarate-Fermenting Microorganism From a Deep Fractured Carbonate Aquifer of the US Great Basin.</title>
        <authorList>
            <person name="Hamilton-Brehm S.D."/>
            <person name="Stewart L.E."/>
            <person name="Zavarin M."/>
            <person name="Caldwell M."/>
            <person name="Lawson P.A."/>
            <person name="Onstott T.C."/>
            <person name="Grzymski J."/>
            <person name="Neveux I."/>
            <person name="Lollar B.S."/>
            <person name="Russell C.E."/>
            <person name="Moser D.P."/>
        </authorList>
    </citation>
    <scope>NUCLEOTIDE SEQUENCE [LARGE SCALE GENOMIC DNA]</scope>
    <source>
        <strain evidence="2 3">DRI-13</strain>
    </source>
</reference>
<dbReference type="KEGG" id="tfr:BR63_00630"/>
<proteinExistence type="predicted"/>
<name>A0A7G6DYQ4_THEFR</name>
<dbReference type="SMART" id="SM01012">
    <property type="entry name" value="ANTAR"/>
    <property type="match status" value="1"/>
</dbReference>
<dbReference type="InterPro" id="IPR011006">
    <property type="entry name" value="CheY-like_superfamily"/>
</dbReference>
<dbReference type="SUPFAM" id="SSF52172">
    <property type="entry name" value="CheY-like"/>
    <property type="match status" value="1"/>
</dbReference>
<dbReference type="AlphaFoldDB" id="A0A7G6DYQ4"/>
<protein>
    <submittedName>
        <fullName evidence="2">ANTAR domain-containing protein</fullName>
    </submittedName>
</protein>
<dbReference type="InterPro" id="IPR005561">
    <property type="entry name" value="ANTAR"/>
</dbReference>
<dbReference type="InterPro" id="IPR036388">
    <property type="entry name" value="WH-like_DNA-bd_sf"/>
</dbReference>
<dbReference type="EMBL" id="CP045798">
    <property type="protein sequence ID" value="QNB44958.1"/>
    <property type="molecule type" value="Genomic_DNA"/>
</dbReference>
<dbReference type="Proteomes" id="UP000515847">
    <property type="component" value="Chromosome"/>
</dbReference>
<accession>A0A7G6DYQ4</accession>
<evidence type="ECO:0000313" key="2">
    <source>
        <dbReference type="EMBL" id="QNB44958.1"/>
    </source>
</evidence>
<feature type="domain" description="ANTAR" evidence="1">
    <location>
        <begin position="97"/>
        <end position="166"/>
    </location>
</feature>
<gene>
    <name evidence="2" type="ORF">BR63_00630</name>
</gene>
<dbReference type="Gene3D" id="1.10.10.10">
    <property type="entry name" value="Winged helix-like DNA-binding domain superfamily/Winged helix DNA-binding domain"/>
    <property type="match status" value="1"/>
</dbReference>
<evidence type="ECO:0000259" key="1">
    <source>
        <dbReference type="SMART" id="SM01012"/>
    </source>
</evidence>
<organism evidence="2 3">
    <name type="scientific">Thermanaerosceptrum fracticalcis</name>
    <dbReference type="NCBI Taxonomy" id="1712410"/>
    <lineage>
        <taxon>Bacteria</taxon>
        <taxon>Bacillati</taxon>
        <taxon>Bacillota</taxon>
        <taxon>Clostridia</taxon>
        <taxon>Eubacteriales</taxon>
        <taxon>Peptococcaceae</taxon>
        <taxon>Thermanaerosceptrum</taxon>
    </lineage>
</organism>
<keyword evidence="3" id="KW-1185">Reference proteome</keyword>
<dbReference type="RefSeq" id="WP_034423675.1">
    <property type="nucleotide sequence ID" value="NZ_CP045798.1"/>
</dbReference>